<organism evidence="1 2">
    <name type="scientific">Shewanella surugensis</name>
    <dbReference type="NCBI Taxonomy" id="212020"/>
    <lineage>
        <taxon>Bacteria</taxon>
        <taxon>Pseudomonadati</taxon>
        <taxon>Pseudomonadota</taxon>
        <taxon>Gammaproteobacteria</taxon>
        <taxon>Alteromonadales</taxon>
        <taxon>Shewanellaceae</taxon>
        <taxon>Shewanella</taxon>
    </lineage>
</organism>
<comment type="caution">
    <text evidence="1">The sequence shown here is derived from an EMBL/GenBank/DDBJ whole genome shotgun (WGS) entry which is preliminary data.</text>
</comment>
<keyword evidence="2" id="KW-1185">Reference proteome</keyword>
<accession>A0ABT0L7Q3</accession>
<dbReference type="Proteomes" id="UP001203423">
    <property type="component" value="Unassembled WGS sequence"/>
</dbReference>
<dbReference type="Gene3D" id="3.30.1460.10">
    <property type="match status" value="1"/>
</dbReference>
<dbReference type="RefSeq" id="WP_248938967.1">
    <property type="nucleotide sequence ID" value="NZ_JAKIKS010000010.1"/>
</dbReference>
<sequence>METNHRLLKQLGDYLGLPLAFNNDDQCLMVFDGKLMVSIRNRNNVWEFQCMLSEMSLDTPVEYYQSYLMLNFELANKMLGSICYESNSRALMYVVPLAMPASYESLLTFLEEVLDQYEALYQKIKMQGSPLQRKQNTPHFTLA</sequence>
<dbReference type="EMBL" id="JAKIKS010000010">
    <property type="protein sequence ID" value="MCL1123680.1"/>
    <property type="molecule type" value="Genomic_DNA"/>
</dbReference>
<dbReference type="SUPFAM" id="SSF69635">
    <property type="entry name" value="Type III secretory system chaperone-like"/>
    <property type="match status" value="1"/>
</dbReference>
<dbReference type="NCBIfam" id="NF011857">
    <property type="entry name" value="PRK15329.1"/>
    <property type="match status" value="1"/>
</dbReference>
<evidence type="ECO:0000313" key="2">
    <source>
        <dbReference type="Proteomes" id="UP001203423"/>
    </source>
</evidence>
<dbReference type="Pfam" id="PF05932">
    <property type="entry name" value="CesT"/>
    <property type="match status" value="1"/>
</dbReference>
<evidence type="ECO:0000313" key="1">
    <source>
        <dbReference type="EMBL" id="MCL1123680.1"/>
    </source>
</evidence>
<proteinExistence type="predicted"/>
<protein>
    <submittedName>
        <fullName evidence="1">Chaperone SicP</fullName>
    </submittedName>
</protein>
<dbReference type="InterPro" id="IPR010261">
    <property type="entry name" value="Tir_chaperone"/>
</dbReference>
<gene>
    <name evidence="1" type="primary">sicP</name>
    <name evidence="1" type="ORF">L2764_04060</name>
</gene>
<reference evidence="1 2" key="1">
    <citation type="submission" date="2022-01" db="EMBL/GenBank/DDBJ databases">
        <title>Whole genome-based taxonomy of the Shewanellaceae.</title>
        <authorList>
            <person name="Martin-Rodriguez A.J."/>
        </authorList>
    </citation>
    <scope>NUCLEOTIDE SEQUENCE [LARGE SCALE GENOMIC DNA]</scope>
    <source>
        <strain evidence="1 2">DSM 17177</strain>
    </source>
</reference>
<name>A0ABT0L7Q3_9GAMM</name>